<dbReference type="Proteomes" id="UP000547976">
    <property type="component" value="Unassembled WGS sequence"/>
</dbReference>
<dbReference type="EMBL" id="JAAOAV010000342">
    <property type="protein sequence ID" value="KAF5580274.1"/>
    <property type="molecule type" value="Genomic_DNA"/>
</dbReference>
<proteinExistence type="predicted"/>
<evidence type="ECO:0000313" key="2">
    <source>
        <dbReference type="EMBL" id="KAF5580274.1"/>
    </source>
</evidence>
<protein>
    <submittedName>
        <fullName evidence="2">Uncharacterized protein</fullName>
    </submittedName>
</protein>
<gene>
    <name evidence="2" type="ORF">FSUBG_13427</name>
</gene>
<dbReference type="OrthoDB" id="4977818at2759"/>
<accession>A0A8H5KTH8</accession>
<keyword evidence="3" id="KW-1185">Reference proteome</keyword>
<name>A0A8H5KTH8_GIBSU</name>
<organism evidence="2 3">
    <name type="scientific">Gibberella subglutinans</name>
    <name type="common">Fusarium subglutinans</name>
    <dbReference type="NCBI Taxonomy" id="42677"/>
    <lineage>
        <taxon>Eukaryota</taxon>
        <taxon>Fungi</taxon>
        <taxon>Dikarya</taxon>
        <taxon>Ascomycota</taxon>
        <taxon>Pezizomycotina</taxon>
        <taxon>Sordariomycetes</taxon>
        <taxon>Hypocreomycetidae</taxon>
        <taxon>Hypocreales</taxon>
        <taxon>Nectriaceae</taxon>
        <taxon>Fusarium</taxon>
        <taxon>Fusarium fujikuroi species complex</taxon>
    </lineage>
</organism>
<sequence>MSADQTNDPAVTRFPNGSYGGVTSDTTILYSVAMRSMEETGAESVTIHLSGHGPNVDNPTIFTYEMDRSGALRFVSSRPGVLPANSNN</sequence>
<dbReference type="GeneID" id="59313035"/>
<evidence type="ECO:0000256" key="1">
    <source>
        <dbReference type="SAM" id="MobiDB-lite"/>
    </source>
</evidence>
<dbReference type="RefSeq" id="XP_036531097.1">
    <property type="nucleotide sequence ID" value="XM_036678317.1"/>
</dbReference>
<dbReference type="AlphaFoldDB" id="A0A8H5KTH8"/>
<comment type="caution">
    <text evidence="2">The sequence shown here is derived from an EMBL/GenBank/DDBJ whole genome shotgun (WGS) entry which is preliminary data.</text>
</comment>
<evidence type="ECO:0000313" key="3">
    <source>
        <dbReference type="Proteomes" id="UP000547976"/>
    </source>
</evidence>
<reference evidence="2 3" key="1">
    <citation type="submission" date="2020-05" db="EMBL/GenBank/DDBJ databases">
        <title>Identification and distribution of gene clusters putatively required for synthesis of sphingolipid metabolism inhibitors in phylogenetically diverse species of the filamentous fungus Fusarium.</title>
        <authorList>
            <person name="Kim H.-S."/>
            <person name="Busman M."/>
            <person name="Brown D.W."/>
            <person name="Divon H."/>
            <person name="Uhlig S."/>
            <person name="Proctor R.H."/>
        </authorList>
    </citation>
    <scope>NUCLEOTIDE SEQUENCE [LARGE SCALE GENOMIC DNA]</scope>
    <source>
        <strain evidence="2 3">NRRL 66333</strain>
    </source>
</reference>
<feature type="region of interest" description="Disordered" evidence="1">
    <location>
        <begin position="1"/>
        <end position="21"/>
    </location>
</feature>